<protein>
    <submittedName>
        <fullName evidence="3">DevR family CRISPR-associated autoregulator</fullName>
    </submittedName>
</protein>
<evidence type="ECO:0000313" key="3">
    <source>
        <dbReference type="EMBL" id="QEK14509.1"/>
    </source>
</evidence>
<dbReference type="PANTHER" id="PTHR37459:SF1">
    <property type="entry name" value="CRISPR-ASSOCIATED PROTEIN CAS7_CST2_DEVR"/>
    <property type="match status" value="1"/>
</dbReference>
<dbReference type="Proteomes" id="UP000322631">
    <property type="component" value="Chromosome"/>
</dbReference>
<dbReference type="GO" id="GO:0051607">
    <property type="term" value="P:defense response to virus"/>
    <property type="evidence" value="ECO:0007669"/>
    <property type="project" value="UniProtKB-KW"/>
</dbReference>
<dbReference type="InterPro" id="IPR052681">
    <property type="entry name" value="CRISPR-Cas7/Cst2/DevR"/>
</dbReference>
<evidence type="ECO:0000256" key="2">
    <source>
        <dbReference type="ARBA" id="ARBA00025626"/>
    </source>
</evidence>
<keyword evidence="1" id="KW-0051">Antiviral defense</keyword>
<comment type="function">
    <text evidence="2">CRISPR (clustered regularly interspaced short palindromic repeat) is an adaptive immune system that provides protection against mobile genetic elements (viruses, transposable elements and conjugative plasmids). CRISPR clusters contain spacers, sequences complementary to antecedent mobile elements, and target invading nucleic acids. CRISPR clusters are transcribed and processed into CRISPR RNA (crRNA).</text>
</comment>
<keyword evidence="4" id="KW-1185">Reference proteome</keyword>
<dbReference type="RefSeq" id="WP_148882546.1">
    <property type="nucleotide sequence ID" value="NZ_CP041932.1"/>
</dbReference>
<name>A0A5C0SNQ9_9EURY</name>
<dbReference type="EMBL" id="CP041932">
    <property type="protein sequence ID" value="QEK14509.1"/>
    <property type="molecule type" value="Genomic_DNA"/>
</dbReference>
<dbReference type="InterPro" id="IPR010154">
    <property type="entry name" value="CRISPR-assoc_Cas7/Cst2/DevR"/>
</dbReference>
<organism evidence="3 4">
    <name type="scientific">Thermococcus aciditolerans</name>
    <dbReference type="NCBI Taxonomy" id="2598455"/>
    <lineage>
        <taxon>Archaea</taxon>
        <taxon>Methanobacteriati</taxon>
        <taxon>Methanobacteriota</taxon>
        <taxon>Thermococci</taxon>
        <taxon>Thermococcales</taxon>
        <taxon>Thermococcaceae</taxon>
        <taxon>Thermococcus</taxon>
    </lineage>
</organism>
<dbReference type="Pfam" id="PF01905">
    <property type="entry name" value="DevR"/>
    <property type="match status" value="1"/>
</dbReference>
<evidence type="ECO:0000313" key="4">
    <source>
        <dbReference type="Proteomes" id="UP000322631"/>
    </source>
</evidence>
<sequence length="317" mass="36094">MSEEKVKVFEIAILGRTLWELHSLNNEGNVGNVVEPRSVKIIDPNTGKAVTTDGISGEMLKHIHAELMWLLDDKSYLCEACRTLHPERFNYVVSKNKNKFKTPEKVIEEAVKTCDICDVHGFMVEKPTVSRKSTVEFGWALGIPDVYRDIHLHARHALGEKGKRQESEEGREGGTQMIYHRPTRTGRYAIVTVFQPWRIGLNEAKQDVYTYDGKRRKERYLLTLKAYQLMFTRPEGAMTTTRLPHVVDFEGVIVYSTEPMPVPVISPLKDDYISEIEKIASALDSIQVVRFKGVADFVEKLGTLMSAEPYQMKFGGE</sequence>
<dbReference type="NCBIfam" id="TIGR01875">
    <property type="entry name" value="cas_MJ0381"/>
    <property type="match status" value="1"/>
</dbReference>
<dbReference type="GeneID" id="41609119"/>
<dbReference type="AlphaFoldDB" id="A0A5C0SNQ9"/>
<accession>A0A5C0SNQ9</accession>
<evidence type="ECO:0000256" key="1">
    <source>
        <dbReference type="ARBA" id="ARBA00023118"/>
    </source>
</evidence>
<proteinExistence type="predicted"/>
<reference evidence="3 4" key="1">
    <citation type="submission" date="2019-07" db="EMBL/GenBank/DDBJ databases">
        <title>Complete genome of Thermococcus acidophilus.</title>
        <authorList>
            <person name="Li X."/>
        </authorList>
    </citation>
    <scope>NUCLEOTIDE SEQUENCE [LARGE SCALE GENOMIC DNA]</scope>
    <source>
        <strain evidence="3 4">SY113</strain>
    </source>
</reference>
<dbReference type="PANTHER" id="PTHR37459">
    <property type="match status" value="1"/>
</dbReference>
<dbReference type="KEGG" id="them:FPV09_04650"/>
<gene>
    <name evidence="3" type="ORF">FPV09_04650</name>
</gene>